<keyword evidence="2" id="KW-1185">Reference proteome</keyword>
<gene>
    <name evidence="1" type="ORF">SAMN05880501_102246</name>
</gene>
<reference evidence="2" key="1">
    <citation type="submission" date="2017-08" db="EMBL/GenBank/DDBJ databases">
        <authorList>
            <person name="Varghese N."/>
            <person name="Submissions S."/>
        </authorList>
    </citation>
    <scope>NUCLEOTIDE SEQUENCE [LARGE SCALE GENOMIC DNA]</scope>
    <source>
        <strain evidence="2">JC22</strain>
    </source>
</reference>
<accession>A0A285RYH2</accession>
<evidence type="ECO:0000313" key="2">
    <source>
        <dbReference type="Proteomes" id="UP000219636"/>
    </source>
</evidence>
<sequence>MLIKKCRDINLLLVTDSHEKVQVIYGSNTAIVQPKIGPRPPYYTNPRCGWYYPKN</sequence>
<proteinExistence type="predicted"/>
<protein>
    <submittedName>
        <fullName evidence="1">Uncharacterized protein</fullName>
    </submittedName>
</protein>
<dbReference type="AlphaFoldDB" id="A0A285RYH2"/>
<evidence type="ECO:0000313" key="1">
    <source>
        <dbReference type="EMBL" id="SOB99650.1"/>
    </source>
</evidence>
<organism evidence="1 2">
    <name type="scientific">Ureibacillus xyleni</name>
    <dbReference type="NCBI Taxonomy" id="614648"/>
    <lineage>
        <taxon>Bacteria</taxon>
        <taxon>Bacillati</taxon>
        <taxon>Bacillota</taxon>
        <taxon>Bacilli</taxon>
        <taxon>Bacillales</taxon>
        <taxon>Caryophanaceae</taxon>
        <taxon>Ureibacillus</taxon>
    </lineage>
</organism>
<dbReference type="EMBL" id="OBMQ01000002">
    <property type="protein sequence ID" value="SOB99650.1"/>
    <property type="molecule type" value="Genomic_DNA"/>
</dbReference>
<dbReference type="Proteomes" id="UP000219636">
    <property type="component" value="Unassembled WGS sequence"/>
</dbReference>
<name>A0A285RYH2_9BACL</name>